<evidence type="ECO:0000256" key="1">
    <source>
        <dbReference type="SAM" id="MobiDB-lite"/>
    </source>
</evidence>
<dbReference type="RefSeq" id="WP_011142962.1">
    <property type="nucleotide sequence ID" value="NC_005125.1"/>
</dbReference>
<dbReference type="InterPro" id="IPR011110">
    <property type="entry name" value="Reg_prop"/>
</dbReference>
<dbReference type="HOGENOM" id="CLU_460622_0_0_3"/>
<dbReference type="KEGG" id="gvi:glr2968"/>
<organism evidence="2 3">
    <name type="scientific">Gloeobacter violaceus (strain ATCC 29082 / PCC 7421)</name>
    <dbReference type="NCBI Taxonomy" id="251221"/>
    <lineage>
        <taxon>Bacteria</taxon>
        <taxon>Bacillati</taxon>
        <taxon>Cyanobacteriota</taxon>
        <taxon>Cyanophyceae</taxon>
        <taxon>Gloeobacterales</taxon>
        <taxon>Gloeobacteraceae</taxon>
        <taxon>Gloeobacter</taxon>
    </lineage>
</organism>
<dbReference type="EnsemblBacteria" id="BAC90909">
    <property type="protein sequence ID" value="BAC90909"/>
    <property type="gene ID" value="BAC90909"/>
</dbReference>
<reference evidence="2 3" key="1">
    <citation type="journal article" date="2003" name="DNA Res.">
        <title>Complete genome structure of Gloeobacter violaceus PCC 7421, a cyanobacterium that lacks thylakoids.</title>
        <authorList>
            <person name="Nakamura Y."/>
            <person name="Kaneko T."/>
            <person name="Sato S."/>
            <person name="Mimuro M."/>
            <person name="Miyashita H."/>
            <person name="Tsuchiya T."/>
            <person name="Sasamoto S."/>
            <person name="Watanabe A."/>
            <person name="Kawashima K."/>
            <person name="Kishida Y."/>
            <person name="Kiyokawa C."/>
            <person name="Kohara M."/>
            <person name="Matsumoto M."/>
            <person name="Matsuno A."/>
            <person name="Nakazaki N."/>
            <person name="Shimpo S."/>
            <person name="Takeuchi C."/>
            <person name="Yamada M."/>
            <person name="Tabata S."/>
        </authorList>
    </citation>
    <scope>NUCLEOTIDE SEQUENCE [LARGE SCALE GENOMIC DNA]</scope>
    <source>
        <strain evidence="3">ATCC 29082 / PCC 7421</strain>
    </source>
</reference>
<dbReference type="Gene3D" id="2.130.10.10">
    <property type="entry name" value="YVTN repeat-like/Quinoprotein amine dehydrogenase"/>
    <property type="match status" value="2"/>
</dbReference>
<dbReference type="AlphaFoldDB" id="Q7NCL0"/>
<dbReference type="eggNOG" id="COG3292">
    <property type="taxonomic scope" value="Bacteria"/>
</dbReference>
<evidence type="ECO:0000313" key="2">
    <source>
        <dbReference type="EMBL" id="BAC90909.1"/>
    </source>
</evidence>
<name>Q7NCL0_GLOVI</name>
<dbReference type="STRING" id="251221.gene:10760472"/>
<feature type="region of interest" description="Disordered" evidence="1">
    <location>
        <begin position="283"/>
        <end position="364"/>
    </location>
</feature>
<dbReference type="Proteomes" id="UP000000557">
    <property type="component" value="Chromosome"/>
</dbReference>
<dbReference type="OrthoDB" id="569315at2"/>
<evidence type="ECO:0000313" key="3">
    <source>
        <dbReference type="Proteomes" id="UP000000557"/>
    </source>
</evidence>
<feature type="compositionally biased region" description="Basic and acidic residues" evidence="1">
    <location>
        <begin position="353"/>
        <end position="364"/>
    </location>
</feature>
<feature type="compositionally biased region" description="Polar residues" evidence="1">
    <location>
        <begin position="581"/>
        <end position="592"/>
    </location>
</feature>
<feature type="region of interest" description="Disordered" evidence="1">
    <location>
        <begin position="568"/>
        <end position="592"/>
    </location>
</feature>
<proteinExistence type="predicted"/>
<dbReference type="InParanoid" id="Q7NCL0"/>
<reference evidence="2 3" key="2">
    <citation type="journal article" date="2003" name="DNA Res.">
        <title>Complete genome structure of Gloeobacter violaceus PCC 7421, a cyanobacterium that lacks thylakoids (supplement).</title>
        <authorList>
            <person name="Nakamura Y."/>
            <person name="Kaneko T."/>
            <person name="Sato S."/>
            <person name="Mimuro M."/>
            <person name="Miyashita H."/>
            <person name="Tsuchiya T."/>
            <person name="Sasamoto S."/>
            <person name="Watanabe A."/>
            <person name="Kawashima K."/>
            <person name="Kishida Y."/>
            <person name="Kiyokawa C."/>
            <person name="Kohara M."/>
            <person name="Matsumoto M."/>
            <person name="Matsuno A."/>
            <person name="Nakazaki N."/>
            <person name="Shimpo S."/>
            <person name="Takeuchi C."/>
            <person name="Yamada M."/>
            <person name="Tabata S."/>
        </authorList>
    </citation>
    <scope>NUCLEOTIDE SEQUENCE [LARGE SCALE GENOMIC DNA]</scope>
    <source>
        <strain evidence="3">ATCC 29082 / PCC 7421</strain>
    </source>
</reference>
<dbReference type="Pfam" id="PF07494">
    <property type="entry name" value="Reg_prop"/>
    <property type="match status" value="1"/>
</dbReference>
<gene>
    <name evidence="2" type="ordered locus">glr2968</name>
</gene>
<sequence length="592" mass="65599">MNIKSVRSFLEHGAVVWCATDSGLSRFEDQQFIREEKFPAASAKCLALLDQSDKPWCGTSAGLAYWHFGAWHVVPELAKRDVRSLAFAQAEHVVWCGTNRGLAERRSGKWRFPESDTLPDLCINCLLYEGAEVDPILWCGSEQGLATFDGRSFQLIIPEKNITSLARDPRGTLCCGTDKGLLYQTIDSHTWQSVDWSERVQCLLVDRAGRLWCGTEKALRHFDGQHWQVLHEDRFATGVPCLLEDRHGQIWCGTSKDLVVLRPQGSLYVPVALEEALAPPVPAPPQPVSVEPLTETPNTQAPKGPTPVRPPQVNANHKRETVVSIEQPPPGASQPSSDPPPPKEPQSQPPRRPPPEWRTTKKEPSRSFAFSLPSGEQLNWLVVAAMLLAVFVAGNWLEANNASQTTTAKPTGVLANPKTSRPSIPQPGIVALSPVETVQQFYSTASMEGYLRESLTTQRLRSTIAARPEIVMSRGNFLGIDPGSIRQNEGAGHKEVQFVLQVRARPPIGSDVRFESSNGRWLVPTSMRLVSSGGRWQIDRVRYSAVKQCRPGRTTTFYFSDTELFRAGRPIPGRQLPNPCKPQSGTSRPTQY</sequence>
<dbReference type="SUPFAM" id="SSF63829">
    <property type="entry name" value="Calcium-dependent phosphotriesterase"/>
    <property type="match status" value="1"/>
</dbReference>
<keyword evidence="3" id="KW-1185">Reference proteome</keyword>
<dbReference type="EMBL" id="BA000045">
    <property type="protein sequence ID" value="BAC90909.1"/>
    <property type="molecule type" value="Genomic_DNA"/>
</dbReference>
<protein>
    <submittedName>
        <fullName evidence="2">Glr2968 protein</fullName>
    </submittedName>
</protein>
<accession>Q7NCL0</accession>
<dbReference type="InterPro" id="IPR015943">
    <property type="entry name" value="WD40/YVTN_repeat-like_dom_sf"/>
</dbReference>
<feature type="region of interest" description="Disordered" evidence="1">
    <location>
        <begin position="408"/>
        <end position="427"/>
    </location>
</feature>
<feature type="compositionally biased region" description="Pro residues" evidence="1">
    <location>
        <begin position="327"/>
        <end position="352"/>
    </location>
</feature>